<organism evidence="1 2">
    <name type="scientific">Planosporangium thailandense</name>
    <dbReference type="NCBI Taxonomy" id="765197"/>
    <lineage>
        <taxon>Bacteria</taxon>
        <taxon>Bacillati</taxon>
        <taxon>Actinomycetota</taxon>
        <taxon>Actinomycetes</taxon>
        <taxon>Micromonosporales</taxon>
        <taxon>Micromonosporaceae</taxon>
        <taxon>Planosporangium</taxon>
    </lineage>
</organism>
<sequence>MNGGQFRQVVAPGTYKRPVSGLGAVRSDYVNGVDDTCGYAYTLRSLSDDAPLTIHTRVGYDDVTGVGTPNGDAFLAALSS</sequence>
<accession>A0ABX0Y247</accession>
<keyword evidence="2" id="KW-1185">Reference proteome</keyword>
<reference evidence="1 2" key="1">
    <citation type="submission" date="2020-03" db="EMBL/GenBank/DDBJ databases">
        <title>WGS of the type strain of Planosporangium spp.</title>
        <authorList>
            <person name="Thawai C."/>
        </authorList>
    </citation>
    <scope>NUCLEOTIDE SEQUENCE [LARGE SCALE GENOMIC DNA]</scope>
    <source>
        <strain evidence="1 2">TBRC 5610</strain>
    </source>
</reference>
<dbReference type="RefSeq" id="WP_167927330.1">
    <property type="nucleotide sequence ID" value="NZ_JAATVY010000018.1"/>
</dbReference>
<evidence type="ECO:0000313" key="1">
    <source>
        <dbReference type="EMBL" id="NJC72426.1"/>
    </source>
</evidence>
<dbReference type="EMBL" id="JAATVY010000018">
    <property type="protein sequence ID" value="NJC72426.1"/>
    <property type="molecule type" value="Genomic_DNA"/>
</dbReference>
<protein>
    <submittedName>
        <fullName evidence="1">Uncharacterized protein</fullName>
    </submittedName>
</protein>
<gene>
    <name evidence="1" type="ORF">HC031_22290</name>
</gene>
<dbReference type="Proteomes" id="UP000722989">
    <property type="component" value="Unassembled WGS sequence"/>
</dbReference>
<comment type="caution">
    <text evidence="1">The sequence shown here is derived from an EMBL/GenBank/DDBJ whole genome shotgun (WGS) entry which is preliminary data.</text>
</comment>
<proteinExistence type="predicted"/>
<evidence type="ECO:0000313" key="2">
    <source>
        <dbReference type="Proteomes" id="UP000722989"/>
    </source>
</evidence>
<dbReference type="InterPro" id="IPR036852">
    <property type="entry name" value="Peptidase_S8/S53_dom_sf"/>
</dbReference>
<name>A0ABX0Y247_9ACTN</name>
<dbReference type="Gene3D" id="3.40.50.200">
    <property type="entry name" value="Peptidase S8/S53 domain"/>
    <property type="match status" value="1"/>
</dbReference>